<dbReference type="EC" id="1.1.1.29" evidence="7"/>
<dbReference type="PROSITE" id="PS00670">
    <property type="entry name" value="D_2_HYDROXYACID_DH_2"/>
    <property type="match status" value="1"/>
</dbReference>
<dbReference type="SUPFAM" id="SSF52283">
    <property type="entry name" value="Formate/glycerate dehydrogenase catalytic domain-like"/>
    <property type="match status" value="1"/>
</dbReference>
<dbReference type="Pfam" id="PF00389">
    <property type="entry name" value="2-Hacid_dh"/>
    <property type="match status" value="1"/>
</dbReference>
<protein>
    <submittedName>
        <fullName evidence="7">Glycerate dehydrogenase</fullName>
        <ecNumber evidence="7">1.1.1.29</ecNumber>
    </submittedName>
</protein>
<dbReference type="InterPro" id="IPR050418">
    <property type="entry name" value="D-iso_2-hydroxyacid_DH_PdxB"/>
</dbReference>
<accession>A0A1K0INF0</accession>
<dbReference type="SUPFAM" id="SSF51735">
    <property type="entry name" value="NAD(P)-binding Rossmann-fold domains"/>
    <property type="match status" value="1"/>
</dbReference>
<evidence type="ECO:0000256" key="2">
    <source>
        <dbReference type="ARBA" id="ARBA00023002"/>
    </source>
</evidence>
<gene>
    <name evidence="7" type="primary">hprA</name>
    <name evidence="7" type="ORF">CNECB9_1710023</name>
</gene>
<reference evidence="7" key="1">
    <citation type="submission" date="2016-09" db="EMBL/GenBank/DDBJ databases">
        <authorList>
            <person name="Capua I."/>
            <person name="De Benedictis P."/>
            <person name="Joannis T."/>
            <person name="Lombin L.H."/>
            <person name="Cattoli G."/>
        </authorList>
    </citation>
    <scope>NUCLEOTIDE SEQUENCE</scope>
    <source>
        <strain evidence="7">B9</strain>
    </source>
</reference>
<dbReference type="Pfam" id="PF02826">
    <property type="entry name" value="2-Hacid_dh_C"/>
    <property type="match status" value="1"/>
</dbReference>
<sequence length="318" mass="34316">MKIVFLDRSTISPQTTLRALPFPHELELYGETTDEDVAARIAAADVVITNKVKLDARQLEQAPNLKLIAIAATGTDVVDLKACAARGIVVSNIRNYAVHTVPEHTFALIFALRRSLAAYHDAVRRGRWQESGSFCFFDYPIKDLHGSVLGIVGDGVLGQSVARLASALGMQPLFAAHKGREGMGPLYTPFDEVLRRSDIITLHCPLVAQTRNLIDTAEFSKMERRPLLINTARGGLVNEAALVEALQSGKVAGAGFDVATQEPPGAEHPFHKLKDAPNFILTPHVAWASDEAVQGLADQLVDNICAFAQGAPRNVVAG</sequence>
<dbReference type="PANTHER" id="PTHR43761:SF1">
    <property type="entry name" value="D-ISOMER SPECIFIC 2-HYDROXYACID DEHYDROGENASE CATALYTIC DOMAIN-CONTAINING PROTEIN-RELATED"/>
    <property type="match status" value="1"/>
</dbReference>
<dbReference type="InterPro" id="IPR006139">
    <property type="entry name" value="D-isomer_2_OHA_DH_cat_dom"/>
</dbReference>
<dbReference type="AlphaFoldDB" id="A0A1K0INF0"/>
<dbReference type="InterPro" id="IPR006140">
    <property type="entry name" value="D-isomer_DH_NAD-bd"/>
</dbReference>
<dbReference type="InterPro" id="IPR029753">
    <property type="entry name" value="D-isomer_DH_CS"/>
</dbReference>
<keyword evidence="2 4" id="KW-0560">Oxidoreductase</keyword>
<organism evidence="7">
    <name type="scientific">Cupriavidus necator</name>
    <name type="common">Alcaligenes eutrophus</name>
    <name type="synonym">Ralstonia eutropha</name>
    <dbReference type="NCBI Taxonomy" id="106590"/>
    <lineage>
        <taxon>Bacteria</taxon>
        <taxon>Pseudomonadati</taxon>
        <taxon>Pseudomonadota</taxon>
        <taxon>Betaproteobacteria</taxon>
        <taxon>Burkholderiales</taxon>
        <taxon>Burkholderiaceae</taxon>
        <taxon>Cupriavidus</taxon>
    </lineage>
</organism>
<dbReference type="GO" id="GO:0051287">
    <property type="term" value="F:NAD binding"/>
    <property type="evidence" value="ECO:0007669"/>
    <property type="project" value="InterPro"/>
</dbReference>
<comment type="similarity">
    <text evidence="1 4">Belongs to the D-isomer specific 2-hydroxyacid dehydrogenase family.</text>
</comment>
<dbReference type="EMBL" id="FMSH01000081">
    <property type="protein sequence ID" value="SCU74334.1"/>
    <property type="molecule type" value="Genomic_DNA"/>
</dbReference>
<dbReference type="Gene3D" id="3.40.50.720">
    <property type="entry name" value="NAD(P)-binding Rossmann-like Domain"/>
    <property type="match status" value="2"/>
</dbReference>
<feature type="domain" description="D-isomer specific 2-hydroxyacid dehydrogenase catalytic" evidence="5">
    <location>
        <begin position="24"/>
        <end position="316"/>
    </location>
</feature>
<keyword evidence="3" id="KW-0520">NAD</keyword>
<dbReference type="PANTHER" id="PTHR43761">
    <property type="entry name" value="D-ISOMER SPECIFIC 2-HYDROXYACID DEHYDROGENASE FAMILY PROTEIN (AFU_ORTHOLOGUE AFUA_1G13630)"/>
    <property type="match status" value="1"/>
</dbReference>
<evidence type="ECO:0000259" key="6">
    <source>
        <dbReference type="Pfam" id="PF02826"/>
    </source>
</evidence>
<evidence type="ECO:0000256" key="3">
    <source>
        <dbReference type="ARBA" id="ARBA00023027"/>
    </source>
</evidence>
<dbReference type="GO" id="GO:0008465">
    <property type="term" value="F:hydroxypyruvate reductase (NADH) activity"/>
    <property type="evidence" value="ECO:0007669"/>
    <property type="project" value="UniProtKB-EC"/>
</dbReference>
<proteinExistence type="inferred from homology"/>
<evidence type="ECO:0000256" key="1">
    <source>
        <dbReference type="ARBA" id="ARBA00005854"/>
    </source>
</evidence>
<name>A0A1K0INF0_CUPNE</name>
<evidence type="ECO:0000313" key="7">
    <source>
        <dbReference type="EMBL" id="SCU74334.1"/>
    </source>
</evidence>
<feature type="domain" description="D-isomer specific 2-hydroxyacid dehydrogenase NAD-binding" evidence="6">
    <location>
        <begin position="106"/>
        <end position="286"/>
    </location>
</feature>
<evidence type="ECO:0000256" key="4">
    <source>
        <dbReference type="RuleBase" id="RU003719"/>
    </source>
</evidence>
<dbReference type="CDD" id="cd12162">
    <property type="entry name" value="2-Hacid_dh_4"/>
    <property type="match status" value="1"/>
</dbReference>
<dbReference type="InterPro" id="IPR036291">
    <property type="entry name" value="NAD(P)-bd_dom_sf"/>
</dbReference>
<dbReference type="RefSeq" id="WP_340521604.1">
    <property type="nucleotide sequence ID" value="NZ_FMSH01000081.1"/>
</dbReference>
<evidence type="ECO:0000259" key="5">
    <source>
        <dbReference type="Pfam" id="PF00389"/>
    </source>
</evidence>